<dbReference type="InParanoid" id="A0A0V0QY12"/>
<evidence type="ECO:0000313" key="3">
    <source>
        <dbReference type="Proteomes" id="UP000054937"/>
    </source>
</evidence>
<evidence type="ECO:0000256" key="1">
    <source>
        <dbReference type="SAM" id="MobiDB-lite"/>
    </source>
</evidence>
<reference evidence="2 3" key="1">
    <citation type="journal article" date="2015" name="Sci. Rep.">
        <title>Genome of the facultative scuticociliatosis pathogen Pseudocohnilembus persalinus provides insight into its virulence through horizontal gene transfer.</title>
        <authorList>
            <person name="Xiong J."/>
            <person name="Wang G."/>
            <person name="Cheng J."/>
            <person name="Tian M."/>
            <person name="Pan X."/>
            <person name="Warren A."/>
            <person name="Jiang C."/>
            <person name="Yuan D."/>
            <person name="Miao W."/>
        </authorList>
    </citation>
    <scope>NUCLEOTIDE SEQUENCE [LARGE SCALE GENOMIC DNA]</scope>
    <source>
        <strain evidence="2">36N120E</strain>
    </source>
</reference>
<organism evidence="2 3">
    <name type="scientific">Pseudocohnilembus persalinus</name>
    <name type="common">Ciliate</name>
    <dbReference type="NCBI Taxonomy" id="266149"/>
    <lineage>
        <taxon>Eukaryota</taxon>
        <taxon>Sar</taxon>
        <taxon>Alveolata</taxon>
        <taxon>Ciliophora</taxon>
        <taxon>Intramacronucleata</taxon>
        <taxon>Oligohymenophorea</taxon>
        <taxon>Scuticociliatia</taxon>
        <taxon>Philasterida</taxon>
        <taxon>Pseudocohnilembidae</taxon>
        <taxon>Pseudocohnilembus</taxon>
    </lineage>
</organism>
<name>A0A0V0QY12_PSEPJ</name>
<protein>
    <submittedName>
        <fullName evidence="2">Uncharacterized protein</fullName>
    </submittedName>
</protein>
<dbReference type="EMBL" id="LDAU01000085">
    <property type="protein sequence ID" value="KRX07231.1"/>
    <property type="molecule type" value="Genomic_DNA"/>
</dbReference>
<feature type="compositionally biased region" description="Basic and acidic residues" evidence="1">
    <location>
        <begin position="61"/>
        <end position="75"/>
    </location>
</feature>
<evidence type="ECO:0000313" key="2">
    <source>
        <dbReference type="EMBL" id="KRX07231.1"/>
    </source>
</evidence>
<feature type="region of interest" description="Disordered" evidence="1">
    <location>
        <begin position="61"/>
        <end position="95"/>
    </location>
</feature>
<accession>A0A0V0QY12</accession>
<proteinExistence type="predicted"/>
<sequence>MDKNNKLIKQSLGLGCAALSGFLLYKLQQKYWKKQSQQKIEKSKSQGQNLYEQMIKQTEKKKKETIDIGELEKQQQKPFEVEEEQQKKQSGENDEQLKKLEIGSIVDDEKLYQYLEDLHQNLFQTYYTLTYFEGLLKNTLNANFDLKNTVLGVVQGQLVIKVLTKDIDFQNSKRVKINQKRARNQLINVENFLKGAVQKTNQQHGLNTEEEERNFYANILKKANQVCQKNYMQQSNCEEKIRNIIKQIQEELVNVISGKQATINYQVPENLTPENFLKITKEISMETCYRVQEVFRNNAQELIHLHGEIQIADTKVQKLIQSIDNYDIKKSVYEKYGLLSEEDKNMEQSQLIEKMNQIMIKANQQFGEKDKQFKIDAKKLDQRFSFAYESCVYHPNNTKIVKEIFGDI</sequence>
<comment type="caution">
    <text evidence="2">The sequence shown here is derived from an EMBL/GenBank/DDBJ whole genome shotgun (WGS) entry which is preliminary data.</text>
</comment>
<dbReference type="AlphaFoldDB" id="A0A0V0QY12"/>
<feature type="compositionally biased region" description="Basic and acidic residues" evidence="1">
    <location>
        <begin position="84"/>
        <end position="95"/>
    </location>
</feature>
<dbReference type="Proteomes" id="UP000054937">
    <property type="component" value="Unassembled WGS sequence"/>
</dbReference>
<keyword evidence="3" id="KW-1185">Reference proteome</keyword>
<gene>
    <name evidence="2" type="ORF">PPERSA_00388</name>
</gene>